<keyword evidence="1" id="KW-0812">Transmembrane</keyword>
<evidence type="ECO:0000256" key="1">
    <source>
        <dbReference type="SAM" id="Phobius"/>
    </source>
</evidence>
<feature type="transmembrane region" description="Helical" evidence="1">
    <location>
        <begin position="42"/>
        <end position="58"/>
    </location>
</feature>
<dbReference type="Proteomes" id="UP001225316">
    <property type="component" value="Unassembled WGS sequence"/>
</dbReference>
<evidence type="ECO:0000313" key="3">
    <source>
        <dbReference type="Proteomes" id="UP001225316"/>
    </source>
</evidence>
<dbReference type="EMBL" id="JARXHW010000023">
    <property type="protein sequence ID" value="MDQ8208024.1"/>
    <property type="molecule type" value="Genomic_DNA"/>
</dbReference>
<feature type="transmembrane region" description="Helical" evidence="1">
    <location>
        <begin position="70"/>
        <end position="87"/>
    </location>
</feature>
<dbReference type="RefSeq" id="WP_308950418.1">
    <property type="nucleotide sequence ID" value="NZ_JARXHW010000023.1"/>
</dbReference>
<organism evidence="2 3">
    <name type="scientific">Thalassobacterium maritimum</name>
    <dbReference type="NCBI Taxonomy" id="3041265"/>
    <lineage>
        <taxon>Bacteria</taxon>
        <taxon>Pseudomonadati</taxon>
        <taxon>Verrucomicrobiota</taxon>
        <taxon>Opitutia</taxon>
        <taxon>Puniceicoccales</taxon>
        <taxon>Coraliomargaritaceae</taxon>
        <taxon>Thalassobacterium</taxon>
    </lineage>
</organism>
<keyword evidence="1" id="KW-0472">Membrane</keyword>
<feature type="transmembrane region" description="Helical" evidence="1">
    <location>
        <begin position="120"/>
        <end position="139"/>
    </location>
</feature>
<comment type="caution">
    <text evidence="2">The sequence shown here is derived from an EMBL/GenBank/DDBJ whole genome shotgun (WGS) entry which is preliminary data.</text>
</comment>
<sequence>MTLFQATLFTSIFLIAFGAHFLWHGMRSAASVQAFPRSRVAAYILLGTAAAWFLYKITQLGPADFGQYKNLLFGVFLVVAVGSFIYVPDFLAVRGLAALILLTAGTLLNAAYMELPATRLFLVTFVYVAIVAALILGSNPYKLRDFFEWLYNKEARPRIFGGVFAAYGLLLLGVALTY</sequence>
<protein>
    <recommendedName>
        <fullName evidence="4">NnrU domain-containing protein</fullName>
    </recommendedName>
</protein>
<gene>
    <name evidence="2" type="ORF">QEH52_10915</name>
</gene>
<feature type="transmembrane region" description="Helical" evidence="1">
    <location>
        <begin position="159"/>
        <end position="177"/>
    </location>
</feature>
<keyword evidence="1" id="KW-1133">Transmembrane helix</keyword>
<evidence type="ECO:0000313" key="2">
    <source>
        <dbReference type="EMBL" id="MDQ8208024.1"/>
    </source>
</evidence>
<feature type="transmembrane region" description="Helical" evidence="1">
    <location>
        <begin position="93"/>
        <end position="113"/>
    </location>
</feature>
<accession>A0ABU1AV33</accession>
<evidence type="ECO:0008006" key="4">
    <source>
        <dbReference type="Google" id="ProtNLM"/>
    </source>
</evidence>
<keyword evidence="3" id="KW-1185">Reference proteome</keyword>
<reference evidence="2 3" key="1">
    <citation type="submission" date="2023-04" db="EMBL/GenBank/DDBJ databases">
        <title>A novel bacteria isolated from coastal sediment.</title>
        <authorList>
            <person name="Liu X.-J."/>
            <person name="Du Z.-J."/>
        </authorList>
    </citation>
    <scope>NUCLEOTIDE SEQUENCE [LARGE SCALE GENOMIC DNA]</scope>
    <source>
        <strain evidence="2 3">SDUM461003</strain>
    </source>
</reference>
<proteinExistence type="predicted"/>
<name>A0ABU1AV33_9BACT</name>